<dbReference type="AlphaFoldDB" id="A0AAV4MX90"/>
<dbReference type="Proteomes" id="UP001054945">
    <property type="component" value="Unassembled WGS sequence"/>
</dbReference>
<gene>
    <name evidence="1" type="ORF">CEXT_102121</name>
</gene>
<keyword evidence="2" id="KW-1185">Reference proteome</keyword>
<comment type="caution">
    <text evidence="1">The sequence shown here is derived from an EMBL/GenBank/DDBJ whole genome shotgun (WGS) entry which is preliminary data.</text>
</comment>
<sequence length="118" mass="14003">MEYDEWKHSTSCSWMRVILCQASALRFLGLEFRCQLDTARSVLVVRRNTVTGGSMRSKVLVCKVWLGYPFEDISYARHQWYSLKESARRTLSEWQMPIIFVQNLNKYRDTTSEEKNCH</sequence>
<dbReference type="EMBL" id="BPLR01002721">
    <property type="protein sequence ID" value="GIX77122.1"/>
    <property type="molecule type" value="Genomic_DNA"/>
</dbReference>
<protein>
    <submittedName>
        <fullName evidence="1">Uncharacterized protein</fullName>
    </submittedName>
</protein>
<organism evidence="1 2">
    <name type="scientific">Caerostris extrusa</name>
    <name type="common">Bark spider</name>
    <name type="synonym">Caerostris bankana</name>
    <dbReference type="NCBI Taxonomy" id="172846"/>
    <lineage>
        <taxon>Eukaryota</taxon>
        <taxon>Metazoa</taxon>
        <taxon>Ecdysozoa</taxon>
        <taxon>Arthropoda</taxon>
        <taxon>Chelicerata</taxon>
        <taxon>Arachnida</taxon>
        <taxon>Araneae</taxon>
        <taxon>Araneomorphae</taxon>
        <taxon>Entelegynae</taxon>
        <taxon>Araneoidea</taxon>
        <taxon>Araneidae</taxon>
        <taxon>Caerostris</taxon>
    </lineage>
</organism>
<evidence type="ECO:0000313" key="1">
    <source>
        <dbReference type="EMBL" id="GIX77122.1"/>
    </source>
</evidence>
<evidence type="ECO:0000313" key="2">
    <source>
        <dbReference type="Proteomes" id="UP001054945"/>
    </source>
</evidence>
<reference evidence="1 2" key="1">
    <citation type="submission" date="2021-06" db="EMBL/GenBank/DDBJ databases">
        <title>Caerostris extrusa draft genome.</title>
        <authorList>
            <person name="Kono N."/>
            <person name="Arakawa K."/>
        </authorList>
    </citation>
    <scope>NUCLEOTIDE SEQUENCE [LARGE SCALE GENOMIC DNA]</scope>
</reference>
<accession>A0AAV4MX90</accession>
<name>A0AAV4MX90_CAEEX</name>
<proteinExistence type="predicted"/>